<sequence length="66" mass="7244">MCSSIRAITDGIPRSLGDRLNSQMLVIRLSYPWPRTCTSISRRSQIRNPGGSTGPRASQTHGRCSV</sequence>
<evidence type="ECO:0000313" key="2">
    <source>
        <dbReference type="EMBL" id="KAH3883987.1"/>
    </source>
</evidence>
<feature type="region of interest" description="Disordered" evidence="1">
    <location>
        <begin position="43"/>
        <end position="66"/>
    </location>
</feature>
<reference evidence="2" key="2">
    <citation type="submission" date="2020-11" db="EMBL/GenBank/DDBJ databases">
        <authorList>
            <person name="McCartney M.A."/>
            <person name="Auch B."/>
            <person name="Kono T."/>
            <person name="Mallez S."/>
            <person name="Becker A."/>
            <person name="Gohl D.M."/>
            <person name="Silverstein K.A.T."/>
            <person name="Koren S."/>
            <person name="Bechman K.B."/>
            <person name="Herman A."/>
            <person name="Abrahante J.E."/>
            <person name="Garbe J."/>
        </authorList>
    </citation>
    <scope>NUCLEOTIDE SEQUENCE</scope>
    <source>
        <strain evidence="2">Duluth1</strain>
        <tissue evidence="2">Whole animal</tissue>
    </source>
</reference>
<dbReference type="AlphaFoldDB" id="A0A9D4MU85"/>
<proteinExistence type="predicted"/>
<dbReference type="Proteomes" id="UP000828390">
    <property type="component" value="Unassembled WGS sequence"/>
</dbReference>
<dbReference type="EMBL" id="JAIWYP010000001">
    <property type="protein sequence ID" value="KAH3883987.1"/>
    <property type="molecule type" value="Genomic_DNA"/>
</dbReference>
<comment type="caution">
    <text evidence="2">The sequence shown here is derived from an EMBL/GenBank/DDBJ whole genome shotgun (WGS) entry which is preliminary data.</text>
</comment>
<feature type="compositionally biased region" description="Polar residues" evidence="1">
    <location>
        <begin position="55"/>
        <end position="66"/>
    </location>
</feature>
<gene>
    <name evidence="2" type="ORF">DPMN_007957</name>
</gene>
<name>A0A9D4MU85_DREPO</name>
<accession>A0A9D4MU85</accession>
<keyword evidence="3" id="KW-1185">Reference proteome</keyword>
<protein>
    <submittedName>
        <fullName evidence="2">Uncharacterized protein</fullName>
    </submittedName>
</protein>
<evidence type="ECO:0000256" key="1">
    <source>
        <dbReference type="SAM" id="MobiDB-lite"/>
    </source>
</evidence>
<evidence type="ECO:0000313" key="3">
    <source>
        <dbReference type="Proteomes" id="UP000828390"/>
    </source>
</evidence>
<organism evidence="2 3">
    <name type="scientific">Dreissena polymorpha</name>
    <name type="common">Zebra mussel</name>
    <name type="synonym">Mytilus polymorpha</name>
    <dbReference type="NCBI Taxonomy" id="45954"/>
    <lineage>
        <taxon>Eukaryota</taxon>
        <taxon>Metazoa</taxon>
        <taxon>Spiralia</taxon>
        <taxon>Lophotrochozoa</taxon>
        <taxon>Mollusca</taxon>
        <taxon>Bivalvia</taxon>
        <taxon>Autobranchia</taxon>
        <taxon>Heteroconchia</taxon>
        <taxon>Euheterodonta</taxon>
        <taxon>Imparidentia</taxon>
        <taxon>Neoheterodontei</taxon>
        <taxon>Myida</taxon>
        <taxon>Dreissenoidea</taxon>
        <taxon>Dreissenidae</taxon>
        <taxon>Dreissena</taxon>
    </lineage>
</organism>
<reference evidence="2" key="1">
    <citation type="journal article" date="2019" name="bioRxiv">
        <title>The Genome of the Zebra Mussel, Dreissena polymorpha: A Resource for Invasive Species Research.</title>
        <authorList>
            <person name="McCartney M.A."/>
            <person name="Auch B."/>
            <person name="Kono T."/>
            <person name="Mallez S."/>
            <person name="Zhang Y."/>
            <person name="Obille A."/>
            <person name="Becker A."/>
            <person name="Abrahante J.E."/>
            <person name="Garbe J."/>
            <person name="Badalamenti J.P."/>
            <person name="Herman A."/>
            <person name="Mangelson H."/>
            <person name="Liachko I."/>
            <person name="Sullivan S."/>
            <person name="Sone E.D."/>
            <person name="Koren S."/>
            <person name="Silverstein K.A.T."/>
            <person name="Beckman K.B."/>
            <person name="Gohl D.M."/>
        </authorList>
    </citation>
    <scope>NUCLEOTIDE SEQUENCE</scope>
    <source>
        <strain evidence="2">Duluth1</strain>
        <tissue evidence="2">Whole animal</tissue>
    </source>
</reference>